<dbReference type="InterPro" id="IPR051614">
    <property type="entry name" value="UPF0045_domain"/>
</dbReference>
<dbReference type="SUPFAM" id="SSF89957">
    <property type="entry name" value="MTH1187/YkoF-like"/>
    <property type="match status" value="1"/>
</dbReference>
<dbReference type="EMBL" id="ONZI01000002">
    <property type="protein sequence ID" value="SPJ33283.1"/>
    <property type="molecule type" value="Genomic_DNA"/>
</dbReference>
<feature type="domain" description="Thiamine-binding protein" evidence="3">
    <location>
        <begin position="5"/>
        <end position="95"/>
    </location>
</feature>
<feature type="region of interest" description="Disordered" evidence="2">
    <location>
        <begin position="78"/>
        <end position="112"/>
    </location>
</feature>
<sequence>MKVMVDLCVVPLGVGVSVGAYVSACQEVIEQAGLSHQMHAYGTNIEGEWAAVFEVVRRCHEVVHEMGAPRITTSMRIGTRTDREQSLSDKIESVQARRQGERAGISDSEGSV</sequence>
<comment type="similarity">
    <text evidence="1">Belongs to the UPF0045 family.</text>
</comment>
<dbReference type="InterPro" id="IPR029756">
    <property type="entry name" value="MTH1187/YkoF-like"/>
</dbReference>
<keyword evidence="5" id="KW-1185">Reference proteome</keyword>
<protein>
    <recommendedName>
        <fullName evidence="3">Thiamine-binding protein domain-containing protein</fullName>
    </recommendedName>
</protein>
<gene>
    <name evidence="4" type="ORF">KSP9073_01288</name>
</gene>
<dbReference type="OrthoDB" id="9793516at2"/>
<dbReference type="Proteomes" id="UP000244934">
    <property type="component" value="Unassembled WGS sequence"/>
</dbReference>
<dbReference type="RefSeq" id="WP_108842141.1">
    <property type="nucleotide sequence ID" value="NZ_ONZI01000002.1"/>
</dbReference>
<dbReference type="PANTHER" id="PTHR33777:SF1">
    <property type="entry name" value="UPF0045 PROTEIN ECM15"/>
    <property type="match status" value="1"/>
</dbReference>
<evidence type="ECO:0000259" key="3">
    <source>
        <dbReference type="Pfam" id="PF01910"/>
    </source>
</evidence>
<dbReference type="Pfam" id="PF01910">
    <property type="entry name" value="Thiamine_BP"/>
    <property type="match status" value="1"/>
</dbReference>
<accession>A0A2R8CKA3</accession>
<evidence type="ECO:0000256" key="2">
    <source>
        <dbReference type="SAM" id="MobiDB-lite"/>
    </source>
</evidence>
<dbReference type="AlphaFoldDB" id="A0A2R8CKA3"/>
<dbReference type="InterPro" id="IPR002767">
    <property type="entry name" value="Thiamine_BP"/>
</dbReference>
<dbReference type="PANTHER" id="PTHR33777">
    <property type="entry name" value="UPF0045 PROTEIN ECM15"/>
    <property type="match status" value="1"/>
</dbReference>
<dbReference type="Gene3D" id="3.30.70.930">
    <property type="match status" value="1"/>
</dbReference>
<evidence type="ECO:0000256" key="1">
    <source>
        <dbReference type="ARBA" id="ARBA00010272"/>
    </source>
</evidence>
<proteinExistence type="inferred from homology"/>
<organism evidence="4 5">
    <name type="scientific">Kushneria phyllosphaerae</name>
    <dbReference type="NCBI Taxonomy" id="2100822"/>
    <lineage>
        <taxon>Bacteria</taxon>
        <taxon>Pseudomonadati</taxon>
        <taxon>Pseudomonadota</taxon>
        <taxon>Gammaproteobacteria</taxon>
        <taxon>Oceanospirillales</taxon>
        <taxon>Halomonadaceae</taxon>
        <taxon>Kushneria</taxon>
    </lineage>
</organism>
<name>A0A2R8CKA3_9GAMM</name>
<dbReference type="NCBIfam" id="TIGR00106">
    <property type="entry name" value="MTH1187 family thiamine-binding protein"/>
    <property type="match status" value="1"/>
</dbReference>
<evidence type="ECO:0000313" key="4">
    <source>
        <dbReference type="EMBL" id="SPJ33283.1"/>
    </source>
</evidence>
<reference evidence="5" key="1">
    <citation type="submission" date="2018-03" db="EMBL/GenBank/DDBJ databases">
        <authorList>
            <person name="Navarro De La Torre S."/>
        </authorList>
    </citation>
    <scope>NUCLEOTIDE SEQUENCE [LARGE SCALE GENOMIC DNA]</scope>
    <source>
        <strain evidence="5">EAod3</strain>
    </source>
</reference>
<feature type="compositionally biased region" description="Basic and acidic residues" evidence="2">
    <location>
        <begin position="79"/>
        <end position="92"/>
    </location>
</feature>
<dbReference type="GO" id="GO:0005829">
    <property type="term" value="C:cytosol"/>
    <property type="evidence" value="ECO:0007669"/>
    <property type="project" value="TreeGrafter"/>
</dbReference>
<evidence type="ECO:0000313" key="5">
    <source>
        <dbReference type="Proteomes" id="UP000244934"/>
    </source>
</evidence>